<comment type="caution">
    <text evidence="2">The sequence shown here is derived from an EMBL/GenBank/DDBJ whole genome shotgun (WGS) entry which is preliminary data.</text>
</comment>
<feature type="transmembrane region" description="Helical" evidence="1">
    <location>
        <begin position="6"/>
        <end position="27"/>
    </location>
</feature>
<feature type="transmembrane region" description="Helical" evidence="1">
    <location>
        <begin position="97"/>
        <end position="116"/>
    </location>
</feature>
<accession>A0A1F8EEK1</accession>
<protein>
    <submittedName>
        <fullName evidence="2">Uncharacterized protein</fullName>
    </submittedName>
</protein>
<evidence type="ECO:0000313" key="2">
    <source>
        <dbReference type="EMBL" id="OGM99271.1"/>
    </source>
</evidence>
<proteinExistence type="predicted"/>
<feature type="transmembrane region" description="Helical" evidence="1">
    <location>
        <begin position="71"/>
        <end position="90"/>
    </location>
</feature>
<evidence type="ECO:0000313" key="3">
    <source>
        <dbReference type="Proteomes" id="UP000176893"/>
    </source>
</evidence>
<gene>
    <name evidence="2" type="ORF">A2649_03980</name>
</gene>
<keyword evidence="1" id="KW-0472">Membrane</keyword>
<dbReference type="AlphaFoldDB" id="A0A1F8EEK1"/>
<reference evidence="2 3" key="1">
    <citation type="journal article" date="2016" name="Nat. Commun.">
        <title>Thousands of microbial genomes shed light on interconnected biogeochemical processes in an aquifer system.</title>
        <authorList>
            <person name="Anantharaman K."/>
            <person name="Brown C.T."/>
            <person name="Hug L.A."/>
            <person name="Sharon I."/>
            <person name="Castelle C.J."/>
            <person name="Probst A.J."/>
            <person name="Thomas B.C."/>
            <person name="Singh A."/>
            <person name="Wilkins M.J."/>
            <person name="Karaoz U."/>
            <person name="Brodie E.L."/>
            <person name="Williams K.H."/>
            <person name="Hubbard S.S."/>
            <person name="Banfield J.F."/>
        </authorList>
    </citation>
    <scope>NUCLEOTIDE SEQUENCE [LARGE SCALE GENOMIC DNA]</scope>
</reference>
<dbReference type="Proteomes" id="UP000176893">
    <property type="component" value="Unassembled WGS sequence"/>
</dbReference>
<dbReference type="STRING" id="1802661.A2649_03980"/>
<keyword evidence="1" id="KW-1133">Transmembrane helix</keyword>
<name>A0A1F8EEK1_9BACT</name>
<keyword evidence="1" id="KW-0812">Transmembrane</keyword>
<evidence type="ECO:0000256" key="1">
    <source>
        <dbReference type="SAM" id="Phobius"/>
    </source>
</evidence>
<sequence length="120" mass="13662">MKIWLIIVLFLVVMFFDGAIFPGLFGFRESFLTVMFIVIMILQRKVDFQGLILGVVFSGTAEFYWGLRFGILISSLLVSTGVFFLLNTFFNIRSKASVIITGVIMFIIFWEASILVSKII</sequence>
<organism evidence="2 3">
    <name type="scientific">Candidatus Yanofskybacteria bacterium RIFCSPHIGHO2_01_FULL_41_26</name>
    <dbReference type="NCBI Taxonomy" id="1802661"/>
    <lineage>
        <taxon>Bacteria</taxon>
        <taxon>Candidatus Yanofskyibacteriota</taxon>
    </lineage>
</organism>
<dbReference type="EMBL" id="MGJB01000001">
    <property type="protein sequence ID" value="OGM99271.1"/>
    <property type="molecule type" value="Genomic_DNA"/>
</dbReference>